<dbReference type="Gene3D" id="3.40.50.150">
    <property type="entry name" value="Vaccinia Virus protein VP39"/>
    <property type="match status" value="1"/>
</dbReference>
<dbReference type="InterPro" id="IPR004398">
    <property type="entry name" value="RNA_MeTrfase_RsmD"/>
</dbReference>
<dbReference type="OrthoDB" id="9803017at2"/>
<organism evidence="3 4">
    <name type="scientific">Rosistilla ulvae</name>
    <dbReference type="NCBI Taxonomy" id="1930277"/>
    <lineage>
        <taxon>Bacteria</taxon>
        <taxon>Pseudomonadati</taxon>
        <taxon>Planctomycetota</taxon>
        <taxon>Planctomycetia</taxon>
        <taxon>Pirellulales</taxon>
        <taxon>Pirellulaceae</taxon>
        <taxon>Rosistilla</taxon>
    </lineage>
</organism>
<dbReference type="EC" id="2.1.1.171" evidence="3"/>
<dbReference type="PIRSF" id="PIRSF004553">
    <property type="entry name" value="CHP00095"/>
    <property type="match status" value="1"/>
</dbReference>
<evidence type="ECO:0000256" key="2">
    <source>
        <dbReference type="ARBA" id="ARBA00022679"/>
    </source>
</evidence>
<dbReference type="GO" id="GO:0052913">
    <property type="term" value="F:16S rRNA (guanine(966)-N(2))-methyltransferase activity"/>
    <property type="evidence" value="ECO:0007669"/>
    <property type="project" value="UniProtKB-EC"/>
</dbReference>
<proteinExistence type="predicted"/>
<dbReference type="InterPro" id="IPR029063">
    <property type="entry name" value="SAM-dependent_MTases_sf"/>
</dbReference>
<evidence type="ECO:0000313" key="3">
    <source>
        <dbReference type="EMBL" id="QDS86839.1"/>
    </source>
</evidence>
<name>A0A517LW58_9BACT</name>
<sequence length="215" mass="23972">MKKSKPYQASQAKRGLKSKATTLRVIGGDMRGRKVRYNGDRSTRPMRDSVRESLFNLIGQRIKGAIVFDPFGGTGVLAIESISRGASRAVTMEQNRRTLEQIRQNVADLDLADRISLTAGDAFRGLGALMHQAHAEEPESPWVFLMCPPYEMFQSRIKDLNRMICFAAEAHPHGVLVAECDNFFDTAELTAAEWDVRKYGITQLALTELSSVQLP</sequence>
<dbReference type="PANTHER" id="PTHR43542:SF1">
    <property type="entry name" value="METHYLTRANSFERASE"/>
    <property type="match status" value="1"/>
</dbReference>
<dbReference type="AlphaFoldDB" id="A0A517LW58"/>
<reference evidence="3 4" key="1">
    <citation type="submission" date="2019-02" db="EMBL/GenBank/DDBJ databases">
        <title>Deep-cultivation of Planctomycetes and their phenomic and genomic characterization uncovers novel biology.</title>
        <authorList>
            <person name="Wiegand S."/>
            <person name="Jogler M."/>
            <person name="Boedeker C."/>
            <person name="Pinto D."/>
            <person name="Vollmers J."/>
            <person name="Rivas-Marin E."/>
            <person name="Kohn T."/>
            <person name="Peeters S.H."/>
            <person name="Heuer A."/>
            <person name="Rast P."/>
            <person name="Oberbeckmann S."/>
            <person name="Bunk B."/>
            <person name="Jeske O."/>
            <person name="Meyerdierks A."/>
            <person name="Storesund J.E."/>
            <person name="Kallscheuer N."/>
            <person name="Luecker S."/>
            <person name="Lage O.M."/>
            <person name="Pohl T."/>
            <person name="Merkel B.J."/>
            <person name="Hornburger P."/>
            <person name="Mueller R.-W."/>
            <person name="Bruemmer F."/>
            <person name="Labrenz M."/>
            <person name="Spormann A.M."/>
            <person name="Op den Camp H."/>
            <person name="Overmann J."/>
            <person name="Amann R."/>
            <person name="Jetten M.S.M."/>
            <person name="Mascher T."/>
            <person name="Medema M.H."/>
            <person name="Devos D.P."/>
            <person name="Kaster A.-K."/>
            <person name="Ovreas L."/>
            <person name="Rohde M."/>
            <person name="Galperin M.Y."/>
            <person name="Jogler C."/>
        </authorList>
    </citation>
    <scope>NUCLEOTIDE SEQUENCE [LARGE SCALE GENOMIC DNA]</scope>
    <source>
        <strain evidence="3 4">EC9</strain>
    </source>
</reference>
<keyword evidence="1 3" id="KW-0489">Methyltransferase</keyword>
<dbReference type="KEGG" id="ruv:EC9_10140"/>
<accession>A0A517LW58</accession>
<dbReference type="RefSeq" id="WP_145342808.1">
    <property type="nucleotide sequence ID" value="NZ_CP036261.1"/>
</dbReference>
<dbReference type="Pfam" id="PF03602">
    <property type="entry name" value="Cons_hypoth95"/>
    <property type="match status" value="1"/>
</dbReference>
<dbReference type="EMBL" id="CP036261">
    <property type="protein sequence ID" value="QDS86839.1"/>
    <property type="molecule type" value="Genomic_DNA"/>
</dbReference>
<gene>
    <name evidence="3" type="primary">rsmD</name>
    <name evidence="3" type="ORF">EC9_10140</name>
</gene>
<dbReference type="SUPFAM" id="SSF53335">
    <property type="entry name" value="S-adenosyl-L-methionine-dependent methyltransferases"/>
    <property type="match status" value="1"/>
</dbReference>
<dbReference type="Proteomes" id="UP000319557">
    <property type="component" value="Chromosome"/>
</dbReference>
<evidence type="ECO:0000256" key="1">
    <source>
        <dbReference type="ARBA" id="ARBA00022603"/>
    </source>
</evidence>
<evidence type="ECO:0000313" key="4">
    <source>
        <dbReference type="Proteomes" id="UP000319557"/>
    </source>
</evidence>
<keyword evidence="2 3" id="KW-0808">Transferase</keyword>
<dbReference type="PANTHER" id="PTHR43542">
    <property type="entry name" value="METHYLTRANSFERASE"/>
    <property type="match status" value="1"/>
</dbReference>
<dbReference type="CDD" id="cd02440">
    <property type="entry name" value="AdoMet_MTases"/>
    <property type="match status" value="1"/>
</dbReference>
<keyword evidence="4" id="KW-1185">Reference proteome</keyword>
<protein>
    <submittedName>
        <fullName evidence="3">Ribosomal RNA small subunit methyltransferase D</fullName>
        <ecNumber evidence="3">2.1.1.171</ecNumber>
    </submittedName>
</protein>